<protein>
    <recommendedName>
        <fullName evidence="3">Lipoprotein</fullName>
    </recommendedName>
</protein>
<proteinExistence type="predicted"/>
<comment type="caution">
    <text evidence="1">The sequence shown here is derived from an EMBL/GenBank/DDBJ whole genome shotgun (WGS) entry which is preliminary data.</text>
</comment>
<name>A0ABQ6LQ39_9RHOB</name>
<evidence type="ECO:0008006" key="3">
    <source>
        <dbReference type="Google" id="ProtNLM"/>
    </source>
</evidence>
<gene>
    <name evidence="1" type="ORF">LNKW23_17830</name>
</gene>
<dbReference type="RefSeq" id="WP_285671354.1">
    <property type="nucleotide sequence ID" value="NZ_BSYI01000011.1"/>
</dbReference>
<keyword evidence="2" id="KW-1185">Reference proteome</keyword>
<evidence type="ECO:0000313" key="2">
    <source>
        <dbReference type="Proteomes" id="UP001239909"/>
    </source>
</evidence>
<dbReference type="Proteomes" id="UP001239909">
    <property type="component" value="Unassembled WGS sequence"/>
</dbReference>
<reference evidence="1 2" key="1">
    <citation type="submission" date="2023-04" db="EMBL/GenBank/DDBJ databases">
        <title>Marinoamorphus aggregata gen. nov., sp. Nov., isolate from tissue of brittle star Ophioplocus japonicus.</title>
        <authorList>
            <person name="Kawano K."/>
            <person name="Sawayama S."/>
            <person name="Nakagawa S."/>
        </authorList>
    </citation>
    <scope>NUCLEOTIDE SEQUENCE [LARGE SCALE GENOMIC DNA]</scope>
    <source>
        <strain evidence="1 2">NKW23</strain>
    </source>
</reference>
<accession>A0ABQ6LQ39</accession>
<dbReference type="EMBL" id="BSYI01000011">
    <property type="protein sequence ID" value="GMG82570.1"/>
    <property type="molecule type" value="Genomic_DNA"/>
</dbReference>
<organism evidence="1 2">
    <name type="scientific">Paralimibaculum aggregatum</name>
    <dbReference type="NCBI Taxonomy" id="3036245"/>
    <lineage>
        <taxon>Bacteria</taxon>
        <taxon>Pseudomonadati</taxon>
        <taxon>Pseudomonadota</taxon>
        <taxon>Alphaproteobacteria</taxon>
        <taxon>Rhodobacterales</taxon>
        <taxon>Paracoccaceae</taxon>
        <taxon>Paralimibaculum</taxon>
    </lineage>
</organism>
<sequence length="93" mass="9527">MSRAALALAAALALTGCGEPDWTAALSDACAEYDSASASAHAIRGALAPEDLARLDVLDGQAVGVCRRDYPATQATVLRVLGWVAQIETGVMP</sequence>
<evidence type="ECO:0000313" key="1">
    <source>
        <dbReference type="EMBL" id="GMG82570.1"/>
    </source>
</evidence>
<dbReference type="PROSITE" id="PS51257">
    <property type="entry name" value="PROKAR_LIPOPROTEIN"/>
    <property type="match status" value="1"/>
</dbReference>